<dbReference type="Pfam" id="PF00072">
    <property type="entry name" value="Response_reg"/>
    <property type="match status" value="1"/>
</dbReference>
<dbReference type="SMART" id="SM00448">
    <property type="entry name" value="REC"/>
    <property type="match status" value="1"/>
</dbReference>
<dbReference type="SUPFAM" id="SSF52172">
    <property type="entry name" value="CheY-like"/>
    <property type="match status" value="1"/>
</dbReference>
<dbReference type="SUPFAM" id="SSF55785">
    <property type="entry name" value="PYP-like sensor domain (PAS domain)"/>
    <property type="match status" value="2"/>
</dbReference>
<dbReference type="InterPro" id="IPR000700">
    <property type="entry name" value="PAS-assoc_C"/>
</dbReference>
<sequence length="404" mass="45879">MLRTECTVLVVDDAPEDRTLYRRYLERSEECRYTVLEVDRGEHALAAFRERRPDCVLLDYLMPDKDGLAVLHELTREAAGESAAVIMLTGSARDQVGVQALKAGALDYLDKNSITAEQLHRAIQYALKKVDLKRAVEQQRQWLQGTLDSIGEAVIATDGGGRVMFMNPVAEVLLDARIRTARGRAIEEICSILDEHTHRALGSSFIELALRSEIQSENYALLVTRSGKELPVEYRLVPIRDEKGEVQGAVVALRDISGRRRIEASLREREERLALVTRAASDAMWDWDLRADHVWWNEAYEALFGRPPQRTGHAPQWRLERVHAEDRSRVAQQIHGAMHGPDAKWVLDYRARTLGGAYRRFVERAVIVRDGDGRAVRVLALMLDISDWTRSEDEARPEEGRRLG</sequence>
<dbReference type="InterPro" id="IPR013655">
    <property type="entry name" value="PAS_fold_3"/>
</dbReference>
<evidence type="ECO:0000313" key="6">
    <source>
        <dbReference type="Proteomes" id="UP000218899"/>
    </source>
</evidence>
<proteinExistence type="predicted"/>
<keyword evidence="6" id="KW-1185">Reference proteome</keyword>
<evidence type="ECO:0000256" key="1">
    <source>
        <dbReference type="PROSITE-ProRule" id="PRU00169"/>
    </source>
</evidence>
<dbReference type="GO" id="GO:0000160">
    <property type="term" value="P:phosphorelay signal transduction system"/>
    <property type="evidence" value="ECO:0007669"/>
    <property type="project" value="InterPro"/>
</dbReference>
<reference evidence="5 6" key="1">
    <citation type="submission" date="2015-08" db="EMBL/GenBank/DDBJ databases">
        <title>Complete genome sequence of Sulfurifustis variabilis.</title>
        <authorList>
            <person name="Miura A."/>
            <person name="Kojima H."/>
            <person name="Fukui M."/>
        </authorList>
    </citation>
    <scope>NUCLEOTIDE SEQUENCE [LARGE SCALE GENOMIC DNA]</scope>
    <source>
        <strain evidence="6">skN76</strain>
    </source>
</reference>
<dbReference type="SMART" id="SM00086">
    <property type="entry name" value="PAC"/>
    <property type="match status" value="2"/>
</dbReference>
<dbReference type="Pfam" id="PF08448">
    <property type="entry name" value="PAS_4"/>
    <property type="match status" value="1"/>
</dbReference>
<feature type="domain" description="Response regulatory" evidence="2">
    <location>
        <begin position="7"/>
        <end position="126"/>
    </location>
</feature>
<dbReference type="SMART" id="SM00091">
    <property type="entry name" value="PAS"/>
    <property type="match status" value="2"/>
</dbReference>
<evidence type="ECO:0000259" key="3">
    <source>
        <dbReference type="PROSITE" id="PS50112"/>
    </source>
</evidence>
<dbReference type="InterPro" id="IPR001789">
    <property type="entry name" value="Sig_transdc_resp-reg_receiver"/>
</dbReference>
<dbReference type="KEGG" id="sva:SVA_2531"/>
<dbReference type="Proteomes" id="UP000218899">
    <property type="component" value="Chromosome"/>
</dbReference>
<dbReference type="InterPro" id="IPR013656">
    <property type="entry name" value="PAS_4"/>
</dbReference>
<dbReference type="NCBIfam" id="TIGR00229">
    <property type="entry name" value="sensory_box"/>
    <property type="match status" value="1"/>
</dbReference>
<dbReference type="CDD" id="cd00130">
    <property type="entry name" value="PAS"/>
    <property type="match status" value="2"/>
</dbReference>
<dbReference type="InterPro" id="IPR000014">
    <property type="entry name" value="PAS"/>
</dbReference>
<keyword evidence="5" id="KW-0808">Transferase</keyword>
<feature type="modified residue" description="4-aspartylphosphate" evidence="1">
    <location>
        <position position="59"/>
    </location>
</feature>
<dbReference type="Gene3D" id="3.40.50.2300">
    <property type="match status" value="1"/>
</dbReference>
<evidence type="ECO:0000259" key="2">
    <source>
        <dbReference type="PROSITE" id="PS50110"/>
    </source>
</evidence>
<name>A0A1B4V6B5_9GAMM</name>
<dbReference type="OrthoDB" id="1931120at2"/>
<dbReference type="PROSITE" id="PS50112">
    <property type="entry name" value="PAS"/>
    <property type="match status" value="1"/>
</dbReference>
<dbReference type="CDD" id="cd00156">
    <property type="entry name" value="REC"/>
    <property type="match status" value="1"/>
</dbReference>
<dbReference type="PANTHER" id="PTHR44757:SF2">
    <property type="entry name" value="BIOFILM ARCHITECTURE MAINTENANCE PROTEIN MBAA"/>
    <property type="match status" value="1"/>
</dbReference>
<dbReference type="Pfam" id="PF08447">
    <property type="entry name" value="PAS_3"/>
    <property type="match status" value="1"/>
</dbReference>
<keyword evidence="5" id="KW-0418">Kinase</keyword>
<dbReference type="PROSITE" id="PS50110">
    <property type="entry name" value="RESPONSE_REGULATORY"/>
    <property type="match status" value="1"/>
</dbReference>
<evidence type="ECO:0000313" key="5">
    <source>
        <dbReference type="EMBL" id="BAU49079.1"/>
    </source>
</evidence>
<dbReference type="PROSITE" id="PS50113">
    <property type="entry name" value="PAC"/>
    <property type="match status" value="1"/>
</dbReference>
<feature type="domain" description="PAS" evidence="3">
    <location>
        <begin position="269"/>
        <end position="341"/>
    </location>
</feature>
<dbReference type="AlphaFoldDB" id="A0A1B4V6B5"/>
<evidence type="ECO:0000259" key="4">
    <source>
        <dbReference type="PROSITE" id="PS50113"/>
    </source>
</evidence>
<organism evidence="5 6">
    <name type="scientific">Sulfurifustis variabilis</name>
    <dbReference type="NCBI Taxonomy" id="1675686"/>
    <lineage>
        <taxon>Bacteria</taxon>
        <taxon>Pseudomonadati</taxon>
        <taxon>Pseudomonadota</taxon>
        <taxon>Gammaproteobacteria</taxon>
        <taxon>Acidiferrobacterales</taxon>
        <taxon>Acidiferrobacteraceae</taxon>
        <taxon>Sulfurifustis</taxon>
    </lineage>
</organism>
<dbReference type="InterPro" id="IPR035965">
    <property type="entry name" value="PAS-like_dom_sf"/>
</dbReference>
<keyword evidence="1" id="KW-0597">Phosphoprotein</keyword>
<protein>
    <submittedName>
        <fullName evidence="5">Histidine kinase</fullName>
    </submittedName>
</protein>
<dbReference type="Gene3D" id="3.30.450.20">
    <property type="entry name" value="PAS domain"/>
    <property type="match status" value="2"/>
</dbReference>
<dbReference type="InterPro" id="IPR001610">
    <property type="entry name" value="PAC"/>
</dbReference>
<dbReference type="PANTHER" id="PTHR44757">
    <property type="entry name" value="DIGUANYLATE CYCLASE DGCP"/>
    <property type="match status" value="1"/>
</dbReference>
<gene>
    <name evidence="5" type="ORF">SVA_2531</name>
</gene>
<dbReference type="EMBL" id="AP014936">
    <property type="protein sequence ID" value="BAU49079.1"/>
    <property type="molecule type" value="Genomic_DNA"/>
</dbReference>
<accession>A0A1B4V6B5</accession>
<dbReference type="RefSeq" id="WP_096461531.1">
    <property type="nucleotide sequence ID" value="NZ_AP014936.1"/>
</dbReference>
<dbReference type="GO" id="GO:0016301">
    <property type="term" value="F:kinase activity"/>
    <property type="evidence" value="ECO:0007669"/>
    <property type="project" value="UniProtKB-KW"/>
</dbReference>
<feature type="domain" description="PAC" evidence="4">
    <location>
        <begin position="215"/>
        <end position="268"/>
    </location>
</feature>
<dbReference type="InterPro" id="IPR052155">
    <property type="entry name" value="Biofilm_reg_signaling"/>
</dbReference>
<dbReference type="InterPro" id="IPR011006">
    <property type="entry name" value="CheY-like_superfamily"/>
</dbReference>